<sequence length="530" mass="57895">MDILFTNGTIRTMERESPAAQALLVRDGRVAAVGSLAAVEDQAEIDVRRVDLAGRTLLPSFLDAHSHFTAVANQFLQADLSGCRSWADIQNRIRDYIRREHVPAGQWVTAQGYDHNQMSECRHPDRACLDAAAPENPVVICHQSGHMGVFNTAALERLGVTGDTPCPAGGVIGQACGVPTGYMEENAFLEFQKRVPMMPLEAFLGAYRKAQGLYASHGITTVQEGLLRRELVPLYQALLADGSLKLDVVAYGDEAGTAAARQAFPASVRRYQGHFKLGGYKMFLDGSPQGRTAWLRQPYQGEAAYRGYGPLTDAQVLDMVRRAGAEGVQLLAHCNGDAACAQYLAALETAAREGVDLAAMRPVMIHAQLLGRDQLPAVKRLGVIPSFFVAHVYHWGDIHWENLGPDRADRISPAGSAAELGIPFTFHTDAPVIPPDLLETVWCAVNRVTRSGRLLGAEERVDARTALEAVTANAAFQYFEERDKGTLSPGKRADLVILDRDPLAVPPEELRDIRVLETWKDGAAIFRREP</sequence>
<accession>A0ABS2FT10</accession>
<dbReference type="Gene3D" id="3.10.310.70">
    <property type="match status" value="1"/>
</dbReference>
<dbReference type="Gene3D" id="3.20.20.140">
    <property type="entry name" value="Metal-dependent hydrolases"/>
    <property type="match status" value="1"/>
</dbReference>
<proteinExistence type="predicted"/>
<keyword evidence="3" id="KW-1185">Reference proteome</keyword>
<comment type="caution">
    <text evidence="2">The sequence shown here is derived from an EMBL/GenBank/DDBJ whole genome shotgun (WGS) entry which is preliminary data.</text>
</comment>
<evidence type="ECO:0000313" key="2">
    <source>
        <dbReference type="EMBL" id="MBM6850017.1"/>
    </source>
</evidence>
<dbReference type="Proteomes" id="UP000719500">
    <property type="component" value="Unassembled WGS sequence"/>
</dbReference>
<evidence type="ECO:0000313" key="3">
    <source>
        <dbReference type="Proteomes" id="UP000719500"/>
    </source>
</evidence>
<name>A0ABS2FT10_9FIRM</name>
<dbReference type="Gene3D" id="2.30.40.10">
    <property type="entry name" value="Urease, subunit C, domain 1"/>
    <property type="match status" value="1"/>
</dbReference>
<dbReference type="PANTHER" id="PTHR22642">
    <property type="entry name" value="IMIDAZOLONEPROPIONASE"/>
    <property type="match status" value="1"/>
</dbReference>
<dbReference type="SUPFAM" id="SSF51556">
    <property type="entry name" value="Metallo-dependent hydrolases"/>
    <property type="match status" value="1"/>
</dbReference>
<dbReference type="PANTHER" id="PTHR22642:SF2">
    <property type="entry name" value="PROTEIN LONG AFTER FAR-RED 3"/>
    <property type="match status" value="1"/>
</dbReference>
<protein>
    <submittedName>
        <fullName evidence="2">Amidohydrolase</fullName>
    </submittedName>
</protein>
<dbReference type="InterPro" id="IPR011059">
    <property type="entry name" value="Metal-dep_hydrolase_composite"/>
</dbReference>
<dbReference type="EMBL" id="JACSNX010000001">
    <property type="protein sequence ID" value="MBM6850017.1"/>
    <property type="molecule type" value="Genomic_DNA"/>
</dbReference>
<dbReference type="RefSeq" id="WP_204801615.1">
    <property type="nucleotide sequence ID" value="NZ_JACSNX010000001.1"/>
</dbReference>
<evidence type="ECO:0000259" key="1">
    <source>
        <dbReference type="Pfam" id="PF07969"/>
    </source>
</evidence>
<dbReference type="Pfam" id="PF07969">
    <property type="entry name" value="Amidohydro_3"/>
    <property type="match status" value="1"/>
</dbReference>
<dbReference type="InterPro" id="IPR032466">
    <property type="entry name" value="Metal_Hydrolase"/>
</dbReference>
<organism evidence="2 3">
    <name type="scientific">Oscillibacter valericigenes</name>
    <dbReference type="NCBI Taxonomy" id="351091"/>
    <lineage>
        <taxon>Bacteria</taxon>
        <taxon>Bacillati</taxon>
        <taxon>Bacillota</taxon>
        <taxon>Clostridia</taxon>
        <taxon>Eubacteriales</taxon>
        <taxon>Oscillospiraceae</taxon>
        <taxon>Oscillibacter</taxon>
    </lineage>
</organism>
<dbReference type="InterPro" id="IPR013108">
    <property type="entry name" value="Amidohydro_3"/>
</dbReference>
<reference evidence="2 3" key="1">
    <citation type="journal article" date="2021" name="Sci. Rep.">
        <title>The distribution of antibiotic resistance genes in chicken gut microbiota commensals.</title>
        <authorList>
            <person name="Juricova H."/>
            <person name="Matiasovicova J."/>
            <person name="Kubasova T."/>
            <person name="Cejkova D."/>
            <person name="Rychlik I."/>
        </authorList>
    </citation>
    <scope>NUCLEOTIDE SEQUENCE [LARGE SCALE GENOMIC DNA]</scope>
    <source>
        <strain evidence="2 3">An411</strain>
    </source>
</reference>
<dbReference type="CDD" id="cd01300">
    <property type="entry name" value="YtcJ_like"/>
    <property type="match status" value="1"/>
</dbReference>
<feature type="domain" description="Amidohydrolase 3" evidence="1">
    <location>
        <begin position="50"/>
        <end position="524"/>
    </location>
</feature>
<dbReference type="SUPFAM" id="SSF51338">
    <property type="entry name" value="Composite domain of metallo-dependent hydrolases"/>
    <property type="match status" value="1"/>
</dbReference>
<gene>
    <name evidence="2" type="ORF">H9X91_01025</name>
</gene>
<dbReference type="InterPro" id="IPR033932">
    <property type="entry name" value="YtcJ-like"/>
</dbReference>